<dbReference type="Pfam" id="PF02687">
    <property type="entry name" value="FtsX"/>
    <property type="match status" value="2"/>
</dbReference>
<keyword evidence="2" id="KW-1003">Cell membrane</keyword>
<evidence type="ECO:0000256" key="3">
    <source>
        <dbReference type="ARBA" id="ARBA00022692"/>
    </source>
</evidence>
<evidence type="ECO:0000256" key="5">
    <source>
        <dbReference type="ARBA" id="ARBA00023136"/>
    </source>
</evidence>
<reference evidence="9 10" key="1">
    <citation type="submission" date="2016-10" db="EMBL/GenBank/DDBJ databases">
        <authorList>
            <person name="de Groot N.N."/>
        </authorList>
    </citation>
    <scope>NUCLEOTIDE SEQUENCE [LARGE SCALE GENOMIC DNA]</scope>
    <source>
        <strain evidence="9 10">DSM 21668</strain>
    </source>
</reference>
<feature type="transmembrane region" description="Helical" evidence="6">
    <location>
        <begin position="435"/>
        <end position="454"/>
    </location>
</feature>
<dbReference type="RefSeq" id="WP_093201660.1">
    <property type="nucleotide sequence ID" value="NZ_FNGS01000004.1"/>
</dbReference>
<accession>A0A1G9PIS6</accession>
<dbReference type="AlphaFoldDB" id="A0A1G9PIS6"/>
<organism evidence="9 10">
    <name type="scientific">Siphonobacter aquaeclarae</name>
    <dbReference type="NCBI Taxonomy" id="563176"/>
    <lineage>
        <taxon>Bacteria</taxon>
        <taxon>Pseudomonadati</taxon>
        <taxon>Bacteroidota</taxon>
        <taxon>Cytophagia</taxon>
        <taxon>Cytophagales</taxon>
        <taxon>Cytophagaceae</taxon>
        <taxon>Siphonobacter</taxon>
    </lineage>
</organism>
<feature type="transmembrane region" description="Helical" evidence="6">
    <location>
        <begin position="344"/>
        <end position="366"/>
    </location>
</feature>
<feature type="transmembrane region" description="Helical" evidence="6">
    <location>
        <begin position="21"/>
        <end position="41"/>
    </location>
</feature>
<feature type="domain" description="MacB-like periplasmic core" evidence="8">
    <location>
        <begin position="20"/>
        <end position="245"/>
    </location>
</feature>
<protein>
    <submittedName>
        <fullName evidence="9">Putative ABC transport system permease protein</fullName>
    </submittedName>
</protein>
<comment type="subcellular location">
    <subcellularLocation>
        <location evidence="1">Cell membrane</location>
        <topology evidence="1">Multi-pass membrane protein</topology>
    </subcellularLocation>
</comment>
<dbReference type="InterPro" id="IPR025857">
    <property type="entry name" value="MacB_PCD"/>
</dbReference>
<dbReference type="GO" id="GO:0022857">
    <property type="term" value="F:transmembrane transporter activity"/>
    <property type="evidence" value="ECO:0007669"/>
    <property type="project" value="TreeGrafter"/>
</dbReference>
<sequence length="814" mass="91229">MFANYLKIAFRNLLRHRFFSFINVVGLTLGMTCCFLIMLFVRSELSYDRFQEKFDRLYRVTYLPKFAGMPKGLHVIPPVAAPLMTSYFPEMEAVARLFNRSASLEATRPEGPVRFEEERFFFADPDVLKLFSFHFLEGNPAKALTNNFSVVLTDKAAKRFFGDGPALGKTLLMSGKYPLTVSGVIEELPANSHIHIDAMANYETMFSTMSKEGKENLHQNWIISHSSTYVLLKPGQDPARINARFPQFLQTHAWKEFAKDIEYKLQPLGDIHLRSDLMSEVEPVGNQNTVYIFIGIAAITLLIAGINFVNLATARSLRRAKEVGMRKVLGADRKQLIGQFLGESLLLSLLAFLFSILLTEALFPVFNELTQKDFSFRSSFGDLPLLAGMVGLFLLVGVLAGLYPAFFISGFKPVETLKGQFSSGKAKGGILRQSLLVFQFTASVALMIGTLVAYRQLAYIRNQELGFVKDHVVTVPFKSQDLNAIFDQPDDSLATRLQTFRNILLRNPAVREVTLANQRIGVGGTRRGVVPEGFTGKDKLFAMSMTVDYHFIPAMGLQVIAGRPFSEKYGTDLKEGFIVNETAVKRYKWGTPAEAIGRKFNLEGKHGKIIGVVKDFHAESLFLPIDVLVMDLNPRILNVFTMKISPENTAQTIDFIRREWNTNFPQKVFQYEFLDRDLSRAYDAEQRLSSIIGYFAGLAVFISCLGLFGLIALAAQQRTKEIGIRKVLGASISQIVVLLSKDFLRLVLLSILIAGPIAWYFMDKWLQAFAYRIDIAWWMYAAAGLAALTIAFATVGFHSVKAAVVNPSKSLKSE</sequence>
<dbReference type="PANTHER" id="PTHR30572">
    <property type="entry name" value="MEMBRANE COMPONENT OF TRANSPORTER-RELATED"/>
    <property type="match status" value="1"/>
</dbReference>
<dbReference type="Proteomes" id="UP000198901">
    <property type="component" value="Unassembled WGS sequence"/>
</dbReference>
<dbReference type="Pfam" id="PF12704">
    <property type="entry name" value="MacB_PCD"/>
    <property type="match status" value="1"/>
</dbReference>
<feature type="transmembrane region" description="Helical" evidence="6">
    <location>
        <begin position="290"/>
        <end position="312"/>
    </location>
</feature>
<gene>
    <name evidence="9" type="ORF">SAMN04488090_2176</name>
</gene>
<dbReference type="InterPro" id="IPR003838">
    <property type="entry name" value="ABC3_permease_C"/>
</dbReference>
<evidence type="ECO:0000259" key="7">
    <source>
        <dbReference type="Pfam" id="PF02687"/>
    </source>
</evidence>
<proteinExistence type="predicted"/>
<evidence type="ECO:0000259" key="8">
    <source>
        <dbReference type="Pfam" id="PF12704"/>
    </source>
</evidence>
<feature type="domain" description="ABC3 transporter permease C-terminal" evidence="7">
    <location>
        <begin position="695"/>
        <end position="802"/>
    </location>
</feature>
<evidence type="ECO:0000256" key="2">
    <source>
        <dbReference type="ARBA" id="ARBA00022475"/>
    </source>
</evidence>
<keyword evidence="3 6" id="KW-0812">Transmembrane</keyword>
<feature type="transmembrane region" description="Helical" evidence="6">
    <location>
        <begin position="386"/>
        <end position="408"/>
    </location>
</feature>
<dbReference type="PANTHER" id="PTHR30572:SF18">
    <property type="entry name" value="ABC-TYPE MACROLIDE FAMILY EXPORT SYSTEM PERMEASE COMPONENT 2"/>
    <property type="match status" value="1"/>
</dbReference>
<feature type="domain" description="ABC3 transporter permease C-terminal" evidence="7">
    <location>
        <begin position="296"/>
        <end position="411"/>
    </location>
</feature>
<feature type="transmembrane region" description="Helical" evidence="6">
    <location>
        <begin position="691"/>
        <end position="715"/>
    </location>
</feature>
<dbReference type="GO" id="GO:0005886">
    <property type="term" value="C:plasma membrane"/>
    <property type="evidence" value="ECO:0007669"/>
    <property type="project" value="UniProtKB-SubCell"/>
</dbReference>
<name>A0A1G9PIS6_9BACT</name>
<evidence type="ECO:0000256" key="6">
    <source>
        <dbReference type="SAM" id="Phobius"/>
    </source>
</evidence>
<feature type="transmembrane region" description="Helical" evidence="6">
    <location>
        <begin position="777"/>
        <end position="800"/>
    </location>
</feature>
<keyword evidence="5 6" id="KW-0472">Membrane</keyword>
<evidence type="ECO:0000313" key="9">
    <source>
        <dbReference type="EMBL" id="SDL98035.1"/>
    </source>
</evidence>
<feature type="transmembrane region" description="Helical" evidence="6">
    <location>
        <begin position="743"/>
        <end position="762"/>
    </location>
</feature>
<keyword evidence="4 6" id="KW-1133">Transmembrane helix</keyword>
<evidence type="ECO:0000256" key="1">
    <source>
        <dbReference type="ARBA" id="ARBA00004651"/>
    </source>
</evidence>
<dbReference type="OrthoDB" id="5933722at2"/>
<evidence type="ECO:0000256" key="4">
    <source>
        <dbReference type="ARBA" id="ARBA00022989"/>
    </source>
</evidence>
<dbReference type="EMBL" id="FNGS01000004">
    <property type="protein sequence ID" value="SDL98035.1"/>
    <property type="molecule type" value="Genomic_DNA"/>
</dbReference>
<dbReference type="InterPro" id="IPR050250">
    <property type="entry name" value="Macrolide_Exporter_MacB"/>
</dbReference>
<evidence type="ECO:0000313" key="10">
    <source>
        <dbReference type="Proteomes" id="UP000198901"/>
    </source>
</evidence>
<keyword evidence="10" id="KW-1185">Reference proteome</keyword>
<dbReference type="STRING" id="563176.SAMN04488090_2176"/>